<protein>
    <submittedName>
        <fullName evidence="2">Uncharacterized protein</fullName>
    </submittedName>
</protein>
<dbReference type="OrthoDB" id="2354757at2759"/>
<feature type="compositionally biased region" description="Acidic residues" evidence="1">
    <location>
        <begin position="185"/>
        <end position="198"/>
    </location>
</feature>
<organism evidence="2 3">
    <name type="scientific">Sparassis crispa</name>
    <dbReference type="NCBI Taxonomy" id="139825"/>
    <lineage>
        <taxon>Eukaryota</taxon>
        <taxon>Fungi</taxon>
        <taxon>Dikarya</taxon>
        <taxon>Basidiomycota</taxon>
        <taxon>Agaricomycotina</taxon>
        <taxon>Agaricomycetes</taxon>
        <taxon>Polyporales</taxon>
        <taxon>Sparassidaceae</taxon>
        <taxon>Sparassis</taxon>
    </lineage>
</organism>
<gene>
    <name evidence="2" type="ORF">SCP_0310380</name>
</gene>
<evidence type="ECO:0000313" key="2">
    <source>
        <dbReference type="EMBL" id="GBE81311.1"/>
    </source>
</evidence>
<dbReference type="GeneID" id="38778228"/>
<dbReference type="STRING" id="139825.A0A401GGR7"/>
<feature type="region of interest" description="Disordered" evidence="1">
    <location>
        <begin position="184"/>
        <end position="218"/>
    </location>
</feature>
<name>A0A401GGR7_9APHY</name>
<keyword evidence="3" id="KW-1185">Reference proteome</keyword>
<reference evidence="2 3" key="1">
    <citation type="journal article" date="2018" name="Sci. Rep.">
        <title>Genome sequence of the cauliflower mushroom Sparassis crispa (Hanabiratake) and its association with beneficial usage.</title>
        <authorList>
            <person name="Kiyama R."/>
            <person name="Furutani Y."/>
            <person name="Kawaguchi K."/>
            <person name="Nakanishi T."/>
        </authorList>
    </citation>
    <scope>NUCLEOTIDE SEQUENCE [LARGE SCALE GENOMIC DNA]</scope>
</reference>
<dbReference type="EMBL" id="BFAD01000003">
    <property type="protein sequence ID" value="GBE81311.1"/>
    <property type="molecule type" value="Genomic_DNA"/>
</dbReference>
<dbReference type="Proteomes" id="UP000287166">
    <property type="component" value="Unassembled WGS sequence"/>
</dbReference>
<dbReference type="AlphaFoldDB" id="A0A401GGR7"/>
<evidence type="ECO:0000256" key="1">
    <source>
        <dbReference type="SAM" id="MobiDB-lite"/>
    </source>
</evidence>
<comment type="caution">
    <text evidence="2">The sequence shown here is derived from an EMBL/GenBank/DDBJ whole genome shotgun (WGS) entry which is preliminary data.</text>
</comment>
<evidence type="ECO:0000313" key="3">
    <source>
        <dbReference type="Proteomes" id="UP000287166"/>
    </source>
</evidence>
<sequence length="389" mass="43598">MERAFHLPGIFVLFCSFVLLFLISVSLPFIDPLDYVRVYIYNGIVTTTANGTAISEILRVVVYGEISRKVGALRTCRANCWYEMVSRTPCMLVRRYTTTLCTNGGASEVTVGSSWMCGLITHPIAQRREVNLLLSRMLEVDWQHQIVLREMRLSIVVIDNFYSPDVLFDDSMTRCPCQAGIQVETDSESLEEEEPEPEPELKELPEAQDEGITSTWSNDSESDMVFATQSVTDKSSWAYSESYAKRDSYARSISCSPDSPLFRSLLLLKAVRVCSRKSGDDRRPSHSACTLFIFVFMTYDDSCSVRSIHAWPTLHAIPDVDPAPALFSEELIPHAQDSSSLCIPGYWIVHSAPGRKMIYFLCSGSASPAVSQLWLSRPTSLSGQFSCHL</sequence>
<dbReference type="InParanoid" id="A0A401GGR7"/>
<accession>A0A401GGR7</accession>
<proteinExistence type="predicted"/>
<dbReference type="RefSeq" id="XP_027612224.1">
    <property type="nucleotide sequence ID" value="XM_027756423.1"/>
</dbReference>